<evidence type="ECO:0000256" key="10">
    <source>
        <dbReference type="SAM" id="Phobius"/>
    </source>
</evidence>
<dbReference type="InterPro" id="IPR000276">
    <property type="entry name" value="GPCR_Rhodpsn"/>
</dbReference>
<keyword evidence="7 9" id="KW-0675">Receptor</keyword>
<proteinExistence type="inferred from homology"/>
<comment type="subcellular location">
    <subcellularLocation>
        <location evidence="1">Cell membrane</location>
        <topology evidence="1">Multi-pass membrane protein</topology>
    </subcellularLocation>
</comment>
<dbReference type="Proteomes" id="UP001159405">
    <property type="component" value="Unassembled WGS sequence"/>
</dbReference>
<feature type="transmembrane region" description="Helical" evidence="10">
    <location>
        <begin position="65"/>
        <end position="85"/>
    </location>
</feature>
<dbReference type="CDD" id="cd00637">
    <property type="entry name" value="7tm_classA_rhodopsin-like"/>
    <property type="match status" value="1"/>
</dbReference>
<protein>
    <recommendedName>
        <fullName evidence="11">G-protein coupled receptors family 1 profile domain-containing protein</fullName>
    </recommendedName>
</protein>
<feature type="transmembrane region" description="Helical" evidence="10">
    <location>
        <begin position="176"/>
        <end position="201"/>
    </location>
</feature>
<dbReference type="InterPro" id="IPR017452">
    <property type="entry name" value="GPCR_Rhodpsn_7TM"/>
</dbReference>
<evidence type="ECO:0000256" key="1">
    <source>
        <dbReference type="ARBA" id="ARBA00004651"/>
    </source>
</evidence>
<evidence type="ECO:0000256" key="7">
    <source>
        <dbReference type="ARBA" id="ARBA00023170"/>
    </source>
</evidence>
<evidence type="ECO:0000313" key="12">
    <source>
        <dbReference type="EMBL" id="CAH3109532.1"/>
    </source>
</evidence>
<evidence type="ECO:0000256" key="2">
    <source>
        <dbReference type="ARBA" id="ARBA00022475"/>
    </source>
</evidence>
<dbReference type="SMART" id="SM01381">
    <property type="entry name" value="7TM_GPCR_Srsx"/>
    <property type="match status" value="1"/>
</dbReference>
<evidence type="ECO:0000256" key="3">
    <source>
        <dbReference type="ARBA" id="ARBA00022692"/>
    </source>
</evidence>
<feature type="transmembrane region" description="Helical" evidence="10">
    <location>
        <begin position="28"/>
        <end position="58"/>
    </location>
</feature>
<comment type="similarity">
    <text evidence="9">Belongs to the G-protein coupled receptor 1 family.</text>
</comment>
<accession>A0ABN8NM09</accession>
<dbReference type="EMBL" id="CALNXK010000022">
    <property type="protein sequence ID" value="CAH3109532.1"/>
    <property type="molecule type" value="Genomic_DNA"/>
</dbReference>
<feature type="transmembrane region" description="Helical" evidence="10">
    <location>
        <begin position="150"/>
        <end position="170"/>
    </location>
</feature>
<dbReference type="PANTHER" id="PTHR24249">
    <property type="entry name" value="HISTAMINE RECEPTOR-RELATED G-PROTEIN COUPLED RECEPTOR"/>
    <property type="match status" value="1"/>
</dbReference>
<dbReference type="InterPro" id="IPR050569">
    <property type="entry name" value="TAAR"/>
</dbReference>
<evidence type="ECO:0000256" key="9">
    <source>
        <dbReference type="RuleBase" id="RU000688"/>
    </source>
</evidence>
<comment type="caution">
    <text evidence="12">The sequence shown here is derived from an EMBL/GenBank/DDBJ whole genome shotgun (WGS) entry which is preliminary data.</text>
</comment>
<evidence type="ECO:0000259" key="11">
    <source>
        <dbReference type="PROSITE" id="PS50262"/>
    </source>
</evidence>
<dbReference type="PROSITE" id="PS00237">
    <property type="entry name" value="G_PROTEIN_RECEP_F1_1"/>
    <property type="match status" value="1"/>
</dbReference>
<feature type="non-terminal residue" evidence="12">
    <location>
        <position position="371"/>
    </location>
</feature>
<evidence type="ECO:0000256" key="5">
    <source>
        <dbReference type="ARBA" id="ARBA00023040"/>
    </source>
</evidence>
<evidence type="ECO:0000256" key="6">
    <source>
        <dbReference type="ARBA" id="ARBA00023136"/>
    </source>
</evidence>
<keyword evidence="13" id="KW-1185">Reference proteome</keyword>
<feature type="domain" description="G-protein coupled receptors family 1 profile" evidence="11">
    <location>
        <begin position="48"/>
        <end position="283"/>
    </location>
</feature>
<dbReference type="Gene3D" id="1.20.1070.10">
    <property type="entry name" value="Rhodopsin 7-helix transmembrane proteins"/>
    <property type="match status" value="1"/>
</dbReference>
<name>A0ABN8NM09_9CNID</name>
<sequence>MTANDTVIFGTSSTDNGMVNELHYTPSLFTGILVTAVDGTIAIVGTLGNVLVLTVIFVQIRFSTVSNILIANLAAIDLVTAALLIPGDIYRHVCDRMGFCHVSHTFVLLHRILAQFVVSAAAVSLFVIAVERFIAVAFPFRYRSLFTRAWAKACVALTWTVGTFITGVFHGLKIVYIQNVILIFLVLLTFSIYVYIFSVALKHEKKIAAMRSQVPNFQRSSPLPWERKSAQTMGIVLGVYILCWVPSVVFYSVVRTDDWLFPRLQFWINSVYYLNAVLNPFIYGVRSVRFRKEDPQHTTVLIIPIAPAQLQMACSIPTLNSVFVPLGQQRSGMVCFVKLACAEPGEDSGCVCTISGSFSCRVCCLTAGTRN</sequence>
<evidence type="ECO:0000313" key="13">
    <source>
        <dbReference type="Proteomes" id="UP001159405"/>
    </source>
</evidence>
<keyword evidence="8 9" id="KW-0807">Transducer</keyword>
<keyword evidence="5 9" id="KW-0297">G-protein coupled receptor</keyword>
<dbReference type="Pfam" id="PF00001">
    <property type="entry name" value="7tm_1"/>
    <property type="match status" value="2"/>
</dbReference>
<dbReference type="PRINTS" id="PR00237">
    <property type="entry name" value="GPCRRHODOPSN"/>
</dbReference>
<gene>
    <name evidence="12" type="ORF">PLOB_00018669</name>
</gene>
<feature type="transmembrane region" description="Helical" evidence="10">
    <location>
        <begin position="235"/>
        <end position="254"/>
    </location>
</feature>
<feature type="transmembrane region" description="Helical" evidence="10">
    <location>
        <begin position="112"/>
        <end position="138"/>
    </location>
</feature>
<keyword evidence="6 10" id="KW-0472">Membrane</keyword>
<reference evidence="12 13" key="1">
    <citation type="submission" date="2022-05" db="EMBL/GenBank/DDBJ databases">
        <authorList>
            <consortium name="Genoscope - CEA"/>
            <person name="William W."/>
        </authorList>
    </citation>
    <scope>NUCLEOTIDE SEQUENCE [LARGE SCALE GENOMIC DNA]</scope>
</reference>
<dbReference type="PROSITE" id="PS50262">
    <property type="entry name" value="G_PROTEIN_RECEP_F1_2"/>
    <property type="match status" value="1"/>
</dbReference>
<keyword evidence="2" id="KW-1003">Cell membrane</keyword>
<evidence type="ECO:0000256" key="8">
    <source>
        <dbReference type="ARBA" id="ARBA00023224"/>
    </source>
</evidence>
<evidence type="ECO:0000256" key="4">
    <source>
        <dbReference type="ARBA" id="ARBA00022989"/>
    </source>
</evidence>
<feature type="transmembrane region" description="Helical" evidence="10">
    <location>
        <begin position="266"/>
        <end position="285"/>
    </location>
</feature>
<keyword evidence="4 10" id="KW-1133">Transmembrane helix</keyword>
<keyword evidence="3 9" id="KW-0812">Transmembrane</keyword>
<dbReference type="SUPFAM" id="SSF81321">
    <property type="entry name" value="Family A G protein-coupled receptor-like"/>
    <property type="match status" value="1"/>
</dbReference>
<organism evidence="12 13">
    <name type="scientific">Porites lobata</name>
    <dbReference type="NCBI Taxonomy" id="104759"/>
    <lineage>
        <taxon>Eukaryota</taxon>
        <taxon>Metazoa</taxon>
        <taxon>Cnidaria</taxon>
        <taxon>Anthozoa</taxon>
        <taxon>Hexacorallia</taxon>
        <taxon>Scleractinia</taxon>
        <taxon>Fungiina</taxon>
        <taxon>Poritidae</taxon>
        <taxon>Porites</taxon>
    </lineage>
</organism>